<sequence>MARQLKNDAGSALDVVPLNNPEMRRWRHEAFAEPPWAPTLIQVDADE</sequence>
<name>A0A931D7T8_9MICC</name>
<evidence type="ECO:0000313" key="2">
    <source>
        <dbReference type="Proteomes" id="UP000625033"/>
    </source>
</evidence>
<dbReference type="RefSeq" id="WP_196836458.1">
    <property type="nucleotide sequence ID" value="NZ_JADOTZ010000001.1"/>
</dbReference>
<protein>
    <submittedName>
        <fullName evidence="1">Uncharacterized protein</fullName>
    </submittedName>
</protein>
<comment type="caution">
    <text evidence="1">The sequence shown here is derived from an EMBL/GenBank/DDBJ whole genome shotgun (WGS) entry which is preliminary data.</text>
</comment>
<gene>
    <name evidence="1" type="ORF">IW252_002022</name>
</gene>
<dbReference type="AlphaFoldDB" id="A0A931D7T8"/>
<dbReference type="EMBL" id="JADOTZ010000001">
    <property type="protein sequence ID" value="MBG6085255.1"/>
    <property type="molecule type" value="Genomic_DNA"/>
</dbReference>
<proteinExistence type="predicted"/>
<keyword evidence="2" id="KW-1185">Reference proteome</keyword>
<accession>A0A931D7T8</accession>
<dbReference type="Proteomes" id="UP000625033">
    <property type="component" value="Unassembled WGS sequence"/>
</dbReference>
<evidence type="ECO:0000313" key="1">
    <source>
        <dbReference type="EMBL" id="MBG6085255.1"/>
    </source>
</evidence>
<organism evidence="1 2">
    <name type="scientific">Zhihengliuella flava</name>
    <dbReference type="NCBI Taxonomy" id="1285193"/>
    <lineage>
        <taxon>Bacteria</taxon>
        <taxon>Bacillati</taxon>
        <taxon>Actinomycetota</taxon>
        <taxon>Actinomycetes</taxon>
        <taxon>Micrococcales</taxon>
        <taxon>Micrococcaceae</taxon>
        <taxon>Zhihengliuella</taxon>
    </lineage>
</organism>
<reference evidence="1" key="1">
    <citation type="submission" date="2020-11" db="EMBL/GenBank/DDBJ databases">
        <title>Sequencing the genomes of 1000 actinobacteria strains.</title>
        <authorList>
            <person name="Klenk H.-P."/>
        </authorList>
    </citation>
    <scope>NUCLEOTIDE SEQUENCE</scope>
    <source>
        <strain evidence="1">DSM 26152</strain>
    </source>
</reference>